<proteinExistence type="predicted"/>
<reference evidence="3 4" key="1">
    <citation type="submission" date="2024-03" db="EMBL/GenBank/DDBJ databases">
        <title>The genome assembly and annotation of the cricket Gryllus longicercus Weissman &amp; Gray.</title>
        <authorList>
            <person name="Szrajer S."/>
            <person name="Gray D."/>
            <person name="Ylla G."/>
        </authorList>
    </citation>
    <scope>NUCLEOTIDE SEQUENCE [LARGE SCALE GENOMIC DNA]</scope>
    <source>
        <strain evidence="3">DAG 2021-001</strain>
        <tissue evidence="3">Whole body minus gut</tissue>
    </source>
</reference>
<evidence type="ECO:0000313" key="4">
    <source>
        <dbReference type="Proteomes" id="UP001378592"/>
    </source>
</evidence>
<dbReference type="Pfam" id="PF07707">
    <property type="entry name" value="BACK"/>
    <property type="match status" value="1"/>
</dbReference>
<dbReference type="SUPFAM" id="SSF54695">
    <property type="entry name" value="POZ domain"/>
    <property type="match status" value="1"/>
</dbReference>
<dbReference type="EMBL" id="JAZDUA010000009">
    <property type="protein sequence ID" value="KAK7873828.1"/>
    <property type="molecule type" value="Genomic_DNA"/>
</dbReference>
<evidence type="ECO:0000259" key="2">
    <source>
        <dbReference type="PROSITE" id="PS50097"/>
    </source>
</evidence>
<dbReference type="AlphaFoldDB" id="A0AAN9WU18"/>
<dbReference type="Gene3D" id="1.25.40.420">
    <property type="match status" value="1"/>
</dbReference>
<dbReference type="SMART" id="SM00225">
    <property type="entry name" value="BTB"/>
    <property type="match status" value="1"/>
</dbReference>
<evidence type="ECO:0000256" key="1">
    <source>
        <dbReference type="SAM" id="MobiDB-lite"/>
    </source>
</evidence>
<dbReference type="PANTHER" id="PTHR45774">
    <property type="entry name" value="BTB/POZ DOMAIN-CONTAINING"/>
    <property type="match status" value="1"/>
</dbReference>
<feature type="region of interest" description="Disordered" evidence="1">
    <location>
        <begin position="31"/>
        <end position="70"/>
    </location>
</feature>
<feature type="compositionally biased region" description="Pro residues" evidence="1">
    <location>
        <begin position="37"/>
        <end position="53"/>
    </location>
</feature>
<dbReference type="GO" id="GO:0005829">
    <property type="term" value="C:cytosol"/>
    <property type="evidence" value="ECO:0007669"/>
    <property type="project" value="TreeGrafter"/>
</dbReference>
<evidence type="ECO:0000313" key="3">
    <source>
        <dbReference type="EMBL" id="KAK7873828.1"/>
    </source>
</evidence>
<dbReference type="Gene3D" id="3.30.710.10">
    <property type="entry name" value="Potassium Channel Kv1.1, Chain A"/>
    <property type="match status" value="1"/>
</dbReference>
<dbReference type="PROSITE" id="PS50097">
    <property type="entry name" value="BTB"/>
    <property type="match status" value="1"/>
</dbReference>
<dbReference type="Proteomes" id="UP001378592">
    <property type="component" value="Unassembled WGS sequence"/>
</dbReference>
<dbReference type="InterPro" id="IPR000210">
    <property type="entry name" value="BTB/POZ_dom"/>
</dbReference>
<dbReference type="InterPro" id="IPR011333">
    <property type="entry name" value="SKP1/BTB/POZ_sf"/>
</dbReference>
<organism evidence="3 4">
    <name type="scientific">Gryllus longicercus</name>
    <dbReference type="NCBI Taxonomy" id="2509291"/>
    <lineage>
        <taxon>Eukaryota</taxon>
        <taxon>Metazoa</taxon>
        <taxon>Ecdysozoa</taxon>
        <taxon>Arthropoda</taxon>
        <taxon>Hexapoda</taxon>
        <taxon>Insecta</taxon>
        <taxon>Pterygota</taxon>
        <taxon>Neoptera</taxon>
        <taxon>Polyneoptera</taxon>
        <taxon>Orthoptera</taxon>
        <taxon>Ensifera</taxon>
        <taxon>Gryllidea</taxon>
        <taxon>Grylloidea</taxon>
        <taxon>Gryllidae</taxon>
        <taxon>Gryllinae</taxon>
        <taxon>Gryllus</taxon>
    </lineage>
</organism>
<feature type="domain" description="BTB" evidence="2">
    <location>
        <begin position="171"/>
        <end position="243"/>
    </location>
</feature>
<comment type="caution">
    <text evidence="3">The sequence shown here is derived from an EMBL/GenBank/DDBJ whole genome shotgun (WGS) entry which is preliminary data.</text>
</comment>
<dbReference type="InterPro" id="IPR011705">
    <property type="entry name" value="BACK"/>
</dbReference>
<keyword evidence="4" id="KW-1185">Reference proteome</keyword>
<name>A0AAN9WU18_9ORTH</name>
<dbReference type="PANTHER" id="PTHR45774:SF4">
    <property type="entry name" value="AXUNDEAD, ISOFORM F"/>
    <property type="match status" value="1"/>
</dbReference>
<protein>
    <recommendedName>
        <fullName evidence="2">BTB domain-containing protein</fullName>
    </recommendedName>
</protein>
<sequence>MASACTVRGRRWRGAARRGVGGALTARGILRKGCRSPSPPPPLPRLLPSPPGARPRAAPANGGPPRPAQVQWSHCRLAAAPRRAALGQCLRGLSREWNLSECVGGRRAARATSLRRSAGPSAPVITAGDVKRCPWRSRCSDLQISRAAMVPHSSKCDSPLLGAQCDSEEQADVVFVVCGAGGERWRVPAHRRVLAAASPVFHAMLQGPLAEAPGREVCVRDVERRPFDLLLRHMYGKAVELQSVDTALGTLYAAHKYQREELESQCLDYLSSHINTSSVLVILQHIRFYCNSLGAHTVAAPSAPSLDVIESREETENECLLFENSARNNCNSILCEPTSSKTDKSKVDSTLCELKVPLQCVENHSKISVCDNSQNYTLLLQRCLQFIDLKADKVLQQELIDELSKEELLFIVQRDTLCLSSEVVLFKALEHWSKSVCKRNCLELSSTNRRNALGDELLFSVRYLLMTSEEFMNNPMKSELLKKEECTYLLGHILKHSEINKLGHLEKLLPNLRKERQKHTMEYITSRFCSSDYKESISINKPGETSQVNLKPKKLFKKKKDQCKKEDVRLQERKPHMSDYFFSCIACIFD</sequence>
<dbReference type="Pfam" id="PF00651">
    <property type="entry name" value="BTB"/>
    <property type="match status" value="1"/>
</dbReference>
<accession>A0AAN9WU18</accession>
<dbReference type="GO" id="GO:0022008">
    <property type="term" value="P:neurogenesis"/>
    <property type="evidence" value="ECO:0007669"/>
    <property type="project" value="TreeGrafter"/>
</dbReference>
<gene>
    <name evidence="3" type="ORF">R5R35_005808</name>
</gene>